<dbReference type="InterPro" id="IPR039421">
    <property type="entry name" value="Type_1_exporter"/>
</dbReference>
<dbReference type="InterPro" id="IPR011527">
    <property type="entry name" value="ABC1_TM_dom"/>
</dbReference>
<dbReference type="STRING" id="1610493.RPIT_10230"/>
<dbReference type="InterPro" id="IPR027417">
    <property type="entry name" value="P-loop_NTPase"/>
</dbReference>
<gene>
    <name evidence="5" type="ORF">RPIT_10230</name>
</gene>
<dbReference type="Gene3D" id="3.40.50.300">
    <property type="entry name" value="P-loop containing nucleotide triphosphate hydrolases"/>
    <property type="match status" value="1"/>
</dbReference>
<dbReference type="GO" id="GO:0005524">
    <property type="term" value="F:ATP binding"/>
    <property type="evidence" value="ECO:0007669"/>
    <property type="project" value="InterPro"/>
</dbReference>
<reference evidence="5 6" key="1">
    <citation type="journal article" date="2016" name="Int. J. Syst. Evol. Microbiol.">
        <title>Tessaracoccus flavus sp. nov., isolated from the drainage system of a lindane-producing factory.</title>
        <authorList>
            <person name="Kumari R."/>
            <person name="Singh P."/>
            <person name="Schumann P."/>
            <person name="Lal R."/>
        </authorList>
    </citation>
    <scope>NUCLEOTIDE SEQUENCE [LARGE SCALE GENOMIC DNA]</scope>
    <source>
        <strain evidence="5 6">RP1T</strain>
    </source>
</reference>
<dbReference type="KEGG" id="tfl:RPIT_10230"/>
<dbReference type="SUPFAM" id="SSF52540">
    <property type="entry name" value="P-loop containing nucleoside triphosphate hydrolases"/>
    <property type="match status" value="1"/>
</dbReference>
<accession>A0A1Q2CG75</accession>
<dbReference type="PANTHER" id="PTHR43394:SF1">
    <property type="entry name" value="ATP-BINDING CASSETTE SUB-FAMILY B MEMBER 10, MITOCHONDRIAL"/>
    <property type="match status" value="1"/>
</dbReference>
<dbReference type="Pfam" id="PF00664">
    <property type="entry name" value="ABC_membrane"/>
    <property type="match status" value="1"/>
</dbReference>
<evidence type="ECO:0000256" key="4">
    <source>
        <dbReference type="ARBA" id="ARBA00023136"/>
    </source>
</evidence>
<dbReference type="InterPro" id="IPR036640">
    <property type="entry name" value="ABC1_TM_sf"/>
</dbReference>
<dbReference type="PROSITE" id="PS50893">
    <property type="entry name" value="ABC_TRANSPORTER_2"/>
    <property type="match status" value="1"/>
</dbReference>
<name>A0A1Q2CG75_9ACTN</name>
<dbReference type="OrthoDB" id="4966664at2"/>
<dbReference type="CDD" id="cd07346">
    <property type="entry name" value="ABC_6TM_exporters"/>
    <property type="match status" value="1"/>
</dbReference>
<protein>
    <submittedName>
        <fullName evidence="5">ABC transporter</fullName>
    </submittedName>
</protein>
<sequence length="624" mass="66693">MLSPRRGRYDFPPPIPLADAPDTRSPSRFLFWLIRSFGWVVPAMTLAAASWMVPGALTPWLLGRAIDAGIVRADPSATVAWVGLLLAVIAFGVVGGIWFHTFAVRMWLLAIYGVQKRVSRKAVDLGHVLNRRVPTGEVLSVSASDGPQFGATVEAFGGVLAAAVSFGIASALMLRTSVELGLLVLVATPLLLAASTPVLRPLSAAQAAERTESSTLTSMATDIATGLRILRGIGGERTFADNYERQSQKVRALGIRLGGWQAAVEAISVLLSGLLLVALVYFGSRRLLDGTLGVGELISFFGYAVFLTAPMQQFFDFAQKWVQGLVAAQKTAALLGSRNPWPADGLPLGESPTLVDTVSGVVVRPGELLGIVSADPDAAAALADRLGRYLPDQTHDPVSEEGLRGRALRRARKDRLAARRKQAELDEAAAAQPWGVTADGVDYRDLSVDDLRRRIVVSHTGATIFAGTLQTAVDPWGIHSREQAEAALVAASAEDIYESLPGGWQGRIDEKGRGLSGGQRQRLVLARALLLDPETLILVEPTSAVDAHTEARIAERLVGARSGRTTVVVTASPLILRHADAISVLVDGREAARGTHEALAEQPDYRRIVSRGMEDTDEPVPSQR</sequence>
<dbReference type="RefSeq" id="WP_077342875.1">
    <property type="nucleotide sequence ID" value="NZ_CP019605.1"/>
</dbReference>
<dbReference type="InterPro" id="IPR017871">
    <property type="entry name" value="ABC_transporter-like_CS"/>
</dbReference>
<keyword evidence="3" id="KW-1133">Transmembrane helix</keyword>
<keyword evidence="2" id="KW-0812">Transmembrane</keyword>
<dbReference type="GO" id="GO:0005886">
    <property type="term" value="C:plasma membrane"/>
    <property type="evidence" value="ECO:0007669"/>
    <property type="project" value="UniProtKB-SubCell"/>
</dbReference>
<evidence type="ECO:0000313" key="5">
    <source>
        <dbReference type="EMBL" id="AQP45122.1"/>
    </source>
</evidence>
<dbReference type="Proteomes" id="UP000188324">
    <property type="component" value="Chromosome"/>
</dbReference>
<proteinExistence type="predicted"/>
<dbReference type="EMBL" id="CP019605">
    <property type="protein sequence ID" value="AQP45122.1"/>
    <property type="molecule type" value="Genomic_DNA"/>
</dbReference>
<dbReference type="GO" id="GO:0015421">
    <property type="term" value="F:ABC-type oligopeptide transporter activity"/>
    <property type="evidence" value="ECO:0007669"/>
    <property type="project" value="TreeGrafter"/>
</dbReference>
<dbReference type="PROSITE" id="PS50929">
    <property type="entry name" value="ABC_TM1F"/>
    <property type="match status" value="1"/>
</dbReference>
<organism evidence="5 6">
    <name type="scientific">Tessaracoccus flavus</name>
    <dbReference type="NCBI Taxonomy" id="1610493"/>
    <lineage>
        <taxon>Bacteria</taxon>
        <taxon>Bacillati</taxon>
        <taxon>Actinomycetota</taxon>
        <taxon>Actinomycetes</taxon>
        <taxon>Propionibacteriales</taxon>
        <taxon>Propionibacteriaceae</taxon>
        <taxon>Tessaracoccus</taxon>
    </lineage>
</organism>
<dbReference type="InterPro" id="IPR003439">
    <property type="entry name" value="ABC_transporter-like_ATP-bd"/>
</dbReference>
<comment type="subcellular location">
    <subcellularLocation>
        <location evidence="1">Cell membrane</location>
        <topology evidence="1">Multi-pass membrane protein</topology>
    </subcellularLocation>
</comment>
<dbReference type="PANTHER" id="PTHR43394">
    <property type="entry name" value="ATP-DEPENDENT PERMEASE MDL1, MITOCHONDRIAL"/>
    <property type="match status" value="1"/>
</dbReference>
<dbReference type="GO" id="GO:0016887">
    <property type="term" value="F:ATP hydrolysis activity"/>
    <property type="evidence" value="ECO:0007669"/>
    <property type="project" value="InterPro"/>
</dbReference>
<keyword evidence="4" id="KW-0472">Membrane</keyword>
<dbReference type="PROSITE" id="PS00211">
    <property type="entry name" value="ABC_TRANSPORTER_1"/>
    <property type="match status" value="1"/>
</dbReference>
<evidence type="ECO:0000256" key="2">
    <source>
        <dbReference type="ARBA" id="ARBA00022692"/>
    </source>
</evidence>
<evidence type="ECO:0000256" key="1">
    <source>
        <dbReference type="ARBA" id="ARBA00004651"/>
    </source>
</evidence>
<dbReference type="SUPFAM" id="SSF90123">
    <property type="entry name" value="ABC transporter transmembrane region"/>
    <property type="match status" value="1"/>
</dbReference>
<keyword evidence="6" id="KW-1185">Reference proteome</keyword>
<evidence type="ECO:0000256" key="3">
    <source>
        <dbReference type="ARBA" id="ARBA00022989"/>
    </source>
</evidence>
<dbReference type="AlphaFoldDB" id="A0A1Q2CG75"/>
<dbReference type="Pfam" id="PF00005">
    <property type="entry name" value="ABC_tran"/>
    <property type="match status" value="1"/>
</dbReference>
<dbReference type="Gene3D" id="1.20.1560.10">
    <property type="entry name" value="ABC transporter type 1, transmembrane domain"/>
    <property type="match status" value="1"/>
</dbReference>
<evidence type="ECO:0000313" key="6">
    <source>
        <dbReference type="Proteomes" id="UP000188324"/>
    </source>
</evidence>